<dbReference type="RefSeq" id="XP_024506677.1">
    <property type="nucleotide sequence ID" value="XM_024653175.1"/>
</dbReference>
<reference evidence="3 4" key="1">
    <citation type="submission" date="2014-09" db="EMBL/GenBank/DDBJ databases">
        <authorList>
            <person name="Martin A.A."/>
        </authorList>
    </citation>
    <scope>NUCLEOTIDE SEQUENCE</scope>
    <source>
        <strain evidence="4">ED321</strain>
        <strain evidence="3">ED321 Heterogonic</strain>
    </source>
</reference>
<evidence type="ECO:0000313" key="3">
    <source>
        <dbReference type="EMBL" id="CEF67477.1"/>
    </source>
</evidence>
<keyword evidence="4" id="KW-1185">Reference proteome</keyword>
<dbReference type="OrthoDB" id="5868199at2759"/>
<evidence type="ECO:0000259" key="2">
    <source>
        <dbReference type="PROSITE" id="PS51670"/>
    </source>
</evidence>
<protein>
    <submittedName>
        <fullName evidence="3 5">ShKT domain-containing protein</fullName>
    </submittedName>
</protein>
<gene>
    <name evidence="3 5 6" type="ORF">SRAE_2000213900</name>
</gene>
<dbReference type="GeneID" id="36379842"/>
<proteinExistence type="predicted"/>
<name>A0A090LCH8_STRRB</name>
<feature type="domain" description="ShKT" evidence="2">
    <location>
        <begin position="206"/>
        <end position="236"/>
    </location>
</feature>
<reference evidence="5" key="2">
    <citation type="submission" date="2020-12" db="UniProtKB">
        <authorList>
            <consortium name="WormBaseParasite"/>
        </authorList>
    </citation>
    <scope>IDENTIFICATION</scope>
</reference>
<sequence>MSYIIKFVKSDANCDRPFTDLASGNCIGIELQDYELNPPVAANYLSCYWNGPWLCRTAERNNDPNNPNVLCCSNNVDGDEALSEVTYLYHRYTQNLAFTTTITPCYDVNKNCDTIGYLCREPTQFGYMFSRCKMTCGFCGDATAPPLCRDKPTVSCKRQAIYCNDPLYKDFLTQSCPRTCSRCGPSYTWKNVTTETPNISPSPHLCIDVRTNCPKLRASCSNIHVASSCPKTCGTCN</sequence>
<dbReference type="WormBase" id="SRAE_2000213900">
    <property type="protein sequence ID" value="SRP05603"/>
    <property type="gene ID" value="WBGene00262348"/>
</dbReference>
<evidence type="ECO:0000256" key="1">
    <source>
        <dbReference type="PROSITE-ProRule" id="PRU01005"/>
    </source>
</evidence>
<dbReference type="WBParaSite" id="SRAE_2000213900.1">
    <property type="protein sequence ID" value="SRAE_2000213900.1"/>
    <property type="gene ID" value="WBGene00262348"/>
</dbReference>
<dbReference type="PANTHER" id="PTHR46219:SF5">
    <property type="entry name" value="SHKT DOMAIN-CONTAINING PROTEIN"/>
    <property type="match status" value="1"/>
</dbReference>
<dbReference type="Pfam" id="PF01549">
    <property type="entry name" value="ShK"/>
    <property type="match status" value="3"/>
</dbReference>
<dbReference type="EMBL" id="LN609529">
    <property type="protein sequence ID" value="CEF67477.1"/>
    <property type="molecule type" value="Genomic_DNA"/>
</dbReference>
<dbReference type="PROSITE" id="PS51670">
    <property type="entry name" value="SHKT"/>
    <property type="match status" value="2"/>
</dbReference>
<dbReference type="AlphaFoldDB" id="A0A090LCH8"/>
<accession>A0A090LCH8</accession>
<dbReference type="InterPro" id="IPR003582">
    <property type="entry name" value="ShKT_dom"/>
</dbReference>
<dbReference type="PANTHER" id="PTHR46219">
    <property type="entry name" value="PROTEIN CBG11138"/>
    <property type="match status" value="1"/>
</dbReference>
<organism evidence="3">
    <name type="scientific">Strongyloides ratti</name>
    <name type="common">Parasitic roundworm</name>
    <dbReference type="NCBI Taxonomy" id="34506"/>
    <lineage>
        <taxon>Eukaryota</taxon>
        <taxon>Metazoa</taxon>
        <taxon>Ecdysozoa</taxon>
        <taxon>Nematoda</taxon>
        <taxon>Chromadorea</taxon>
        <taxon>Rhabditida</taxon>
        <taxon>Tylenchina</taxon>
        <taxon>Panagrolaimomorpha</taxon>
        <taxon>Strongyloidoidea</taxon>
        <taxon>Strongyloididae</taxon>
        <taxon>Strongyloides</taxon>
    </lineage>
</organism>
<evidence type="ECO:0000313" key="4">
    <source>
        <dbReference type="Proteomes" id="UP000035682"/>
    </source>
</evidence>
<feature type="disulfide bond" evidence="1">
    <location>
        <begin position="105"/>
        <end position="139"/>
    </location>
</feature>
<feature type="domain" description="ShKT" evidence="2">
    <location>
        <begin position="105"/>
        <end position="139"/>
    </location>
</feature>
<feature type="disulfide bond" evidence="1">
    <location>
        <begin position="220"/>
        <end position="233"/>
    </location>
</feature>
<evidence type="ECO:0000313" key="6">
    <source>
        <dbReference type="WormBase" id="SRAE_2000213900"/>
    </source>
</evidence>
<dbReference type="SMART" id="SM00254">
    <property type="entry name" value="ShKT"/>
    <property type="match status" value="3"/>
</dbReference>
<dbReference type="CTD" id="36379842"/>
<keyword evidence="1" id="KW-1015">Disulfide bond</keyword>
<evidence type="ECO:0000313" key="5">
    <source>
        <dbReference type="WBParaSite" id="SRAE_2000213900.1"/>
    </source>
</evidence>
<comment type="caution">
    <text evidence="1">Lacks conserved residue(s) required for the propagation of feature annotation.</text>
</comment>
<dbReference type="Proteomes" id="UP000035682">
    <property type="component" value="Unplaced"/>
</dbReference>
<dbReference type="Gene3D" id="1.10.10.1940">
    <property type="match status" value="2"/>
</dbReference>